<evidence type="ECO:0000256" key="2">
    <source>
        <dbReference type="ARBA" id="ARBA00022980"/>
    </source>
</evidence>
<evidence type="ECO:0000313" key="8">
    <source>
        <dbReference type="Proteomes" id="UP000317093"/>
    </source>
</evidence>
<reference evidence="7 8" key="1">
    <citation type="submission" date="2019-02" db="EMBL/GenBank/DDBJ databases">
        <title>Deep-cultivation of Planctomycetes and their phenomic and genomic characterization uncovers novel biology.</title>
        <authorList>
            <person name="Wiegand S."/>
            <person name="Jogler M."/>
            <person name="Boedeker C."/>
            <person name="Pinto D."/>
            <person name="Vollmers J."/>
            <person name="Rivas-Marin E."/>
            <person name="Kohn T."/>
            <person name="Peeters S.H."/>
            <person name="Heuer A."/>
            <person name="Rast P."/>
            <person name="Oberbeckmann S."/>
            <person name="Bunk B."/>
            <person name="Jeske O."/>
            <person name="Meyerdierks A."/>
            <person name="Storesund J.E."/>
            <person name="Kallscheuer N."/>
            <person name="Luecker S."/>
            <person name="Lage O.M."/>
            <person name="Pohl T."/>
            <person name="Merkel B.J."/>
            <person name="Hornburger P."/>
            <person name="Mueller R.-W."/>
            <person name="Bruemmer F."/>
            <person name="Labrenz M."/>
            <person name="Spormann A.M."/>
            <person name="Op den Camp H."/>
            <person name="Overmann J."/>
            <person name="Amann R."/>
            <person name="Jetten M.S.M."/>
            <person name="Mascher T."/>
            <person name="Medema M.H."/>
            <person name="Devos D.P."/>
            <person name="Kaster A.-K."/>
            <person name="Ovreas L."/>
            <person name="Rohde M."/>
            <person name="Galperin M.Y."/>
            <person name="Jogler C."/>
        </authorList>
    </citation>
    <scope>NUCLEOTIDE SEQUENCE [LARGE SCALE GENOMIC DNA]</scope>
    <source>
        <strain evidence="7 8">Pan216</strain>
    </source>
</reference>
<evidence type="ECO:0000256" key="5">
    <source>
        <dbReference type="HAMAP-Rule" id="MF_00358"/>
    </source>
</evidence>
<evidence type="ECO:0000313" key="7">
    <source>
        <dbReference type="EMBL" id="QDU64117.1"/>
    </source>
</evidence>
<dbReference type="AlphaFoldDB" id="A0A518BB01"/>
<dbReference type="PRINTS" id="PR00976">
    <property type="entry name" value="RIBOSOMALS21"/>
</dbReference>
<dbReference type="GO" id="GO:0005840">
    <property type="term" value="C:ribosome"/>
    <property type="evidence" value="ECO:0007669"/>
    <property type="project" value="UniProtKB-KW"/>
</dbReference>
<evidence type="ECO:0000256" key="1">
    <source>
        <dbReference type="ARBA" id="ARBA00006640"/>
    </source>
</evidence>
<dbReference type="EMBL" id="CP036279">
    <property type="protein sequence ID" value="QDU64117.1"/>
    <property type="molecule type" value="Genomic_DNA"/>
</dbReference>
<name>A0A518BB01_9BACT</name>
<accession>A0A518BB01</accession>
<dbReference type="GO" id="GO:0006412">
    <property type="term" value="P:translation"/>
    <property type="evidence" value="ECO:0007669"/>
    <property type="project" value="UniProtKB-UniRule"/>
</dbReference>
<gene>
    <name evidence="7" type="primary">rpsU_2</name>
    <name evidence="5" type="synonym">rpsU</name>
    <name evidence="7" type="ORF">Pan216_50060</name>
</gene>
<dbReference type="PROSITE" id="PS01181">
    <property type="entry name" value="RIBOSOMAL_S21"/>
    <property type="match status" value="1"/>
</dbReference>
<dbReference type="Gene3D" id="1.20.5.1150">
    <property type="entry name" value="Ribosomal protein S8"/>
    <property type="match status" value="1"/>
</dbReference>
<organism evidence="7 8">
    <name type="scientific">Kolteria novifilia</name>
    <dbReference type="NCBI Taxonomy" id="2527975"/>
    <lineage>
        <taxon>Bacteria</taxon>
        <taxon>Pseudomonadati</taxon>
        <taxon>Planctomycetota</taxon>
        <taxon>Planctomycetia</taxon>
        <taxon>Kolteriales</taxon>
        <taxon>Kolteriaceae</taxon>
        <taxon>Kolteria</taxon>
    </lineage>
</organism>
<dbReference type="InterPro" id="IPR018278">
    <property type="entry name" value="Ribosomal_bS21_CS"/>
</dbReference>
<dbReference type="OrthoDB" id="9799244at2"/>
<evidence type="ECO:0000256" key="4">
    <source>
        <dbReference type="ARBA" id="ARBA00035135"/>
    </source>
</evidence>
<protein>
    <recommendedName>
        <fullName evidence="4 5">Small ribosomal subunit protein bS21</fullName>
    </recommendedName>
</protein>
<dbReference type="InterPro" id="IPR038380">
    <property type="entry name" value="Ribosomal_bS21_sf"/>
</dbReference>
<comment type="similarity">
    <text evidence="1 5 6">Belongs to the bacterial ribosomal protein bS21 family.</text>
</comment>
<dbReference type="HAMAP" id="MF_00358">
    <property type="entry name" value="Ribosomal_bS21"/>
    <property type="match status" value="1"/>
</dbReference>
<sequence>MRLRTNESIEQALKRFKKLIERSGIRTEMKRSAYYEKPSERRRRAQRKRLKKILQANANSA</sequence>
<dbReference type="InterPro" id="IPR001911">
    <property type="entry name" value="Ribosomal_bS21"/>
</dbReference>
<keyword evidence="8" id="KW-1185">Reference proteome</keyword>
<dbReference type="RefSeq" id="WP_145262089.1">
    <property type="nucleotide sequence ID" value="NZ_CP036279.1"/>
</dbReference>
<dbReference type="Proteomes" id="UP000317093">
    <property type="component" value="Chromosome"/>
</dbReference>
<dbReference type="NCBIfam" id="TIGR00030">
    <property type="entry name" value="S21p"/>
    <property type="match status" value="1"/>
</dbReference>
<dbReference type="Pfam" id="PF01165">
    <property type="entry name" value="Ribosomal_S21"/>
    <property type="match status" value="1"/>
</dbReference>
<keyword evidence="3 5" id="KW-0687">Ribonucleoprotein</keyword>
<evidence type="ECO:0000256" key="3">
    <source>
        <dbReference type="ARBA" id="ARBA00023274"/>
    </source>
</evidence>
<keyword evidence="2 5" id="KW-0689">Ribosomal protein</keyword>
<dbReference type="GO" id="GO:1990904">
    <property type="term" value="C:ribonucleoprotein complex"/>
    <property type="evidence" value="ECO:0007669"/>
    <property type="project" value="UniProtKB-KW"/>
</dbReference>
<dbReference type="GO" id="GO:0003735">
    <property type="term" value="F:structural constituent of ribosome"/>
    <property type="evidence" value="ECO:0007669"/>
    <property type="project" value="InterPro"/>
</dbReference>
<proteinExistence type="inferred from homology"/>
<evidence type="ECO:0000256" key="6">
    <source>
        <dbReference type="RuleBase" id="RU000667"/>
    </source>
</evidence>
<dbReference type="KEGG" id="knv:Pan216_50060"/>